<organism evidence="1 2">
    <name type="scientific">Persea americana</name>
    <name type="common">Avocado</name>
    <dbReference type="NCBI Taxonomy" id="3435"/>
    <lineage>
        <taxon>Eukaryota</taxon>
        <taxon>Viridiplantae</taxon>
        <taxon>Streptophyta</taxon>
        <taxon>Embryophyta</taxon>
        <taxon>Tracheophyta</taxon>
        <taxon>Spermatophyta</taxon>
        <taxon>Magnoliopsida</taxon>
        <taxon>Magnoliidae</taxon>
        <taxon>Laurales</taxon>
        <taxon>Lauraceae</taxon>
        <taxon>Persea</taxon>
    </lineage>
</organism>
<evidence type="ECO:0000313" key="2">
    <source>
        <dbReference type="Proteomes" id="UP001234297"/>
    </source>
</evidence>
<keyword evidence="2" id="KW-1185">Reference proteome</keyword>
<proteinExistence type="predicted"/>
<dbReference type="Proteomes" id="UP001234297">
    <property type="component" value="Chromosome 3"/>
</dbReference>
<evidence type="ECO:0000313" key="1">
    <source>
        <dbReference type="EMBL" id="KAJ8634775.1"/>
    </source>
</evidence>
<name>A0ACC2LNA0_PERAE</name>
<gene>
    <name evidence="1" type="ORF">MRB53_009042</name>
</gene>
<reference evidence="1 2" key="1">
    <citation type="journal article" date="2022" name="Hortic Res">
        <title>A haplotype resolved chromosomal level avocado genome allows analysis of novel avocado genes.</title>
        <authorList>
            <person name="Nath O."/>
            <person name="Fletcher S.J."/>
            <person name="Hayward A."/>
            <person name="Shaw L.M."/>
            <person name="Masouleh A.K."/>
            <person name="Furtado A."/>
            <person name="Henry R.J."/>
            <person name="Mitter N."/>
        </authorList>
    </citation>
    <scope>NUCLEOTIDE SEQUENCE [LARGE SCALE GENOMIC DNA]</scope>
    <source>
        <strain evidence="2">cv. Hass</strain>
    </source>
</reference>
<dbReference type="EMBL" id="CM056811">
    <property type="protein sequence ID" value="KAJ8634775.1"/>
    <property type="molecule type" value="Genomic_DNA"/>
</dbReference>
<sequence>MKLLLWLLFLFTCAQALLSLAHGNSEGLQLLQDEQIKNKGFNAPTESIQRGPKAFYINRLLYSSARGASGGTGRAIRGGGTSIVNHPKGSGHSDASSILTSPFSIYKTLVLVSMGLLLGLMFY</sequence>
<comment type="caution">
    <text evidence="1">The sequence shown here is derived from an EMBL/GenBank/DDBJ whole genome shotgun (WGS) entry which is preliminary data.</text>
</comment>
<protein>
    <submittedName>
        <fullName evidence="1">Uncharacterized protein</fullName>
    </submittedName>
</protein>
<accession>A0ACC2LNA0</accession>